<evidence type="ECO:0000259" key="2">
    <source>
        <dbReference type="Pfam" id="PF16391"/>
    </source>
</evidence>
<evidence type="ECO:0000313" key="4">
    <source>
        <dbReference type="EMBL" id="RIH67241.1"/>
    </source>
</evidence>
<dbReference type="Pfam" id="PF16391">
    <property type="entry name" value="DUF5000"/>
    <property type="match status" value="1"/>
</dbReference>
<evidence type="ECO:0000259" key="3">
    <source>
        <dbReference type="Pfam" id="PF17166"/>
    </source>
</evidence>
<dbReference type="InterPro" id="IPR032164">
    <property type="entry name" value="DUF5000"/>
</dbReference>
<gene>
    <name evidence="4" type="ORF">D1164_02120</name>
</gene>
<dbReference type="Proteomes" id="UP000266441">
    <property type="component" value="Unassembled WGS sequence"/>
</dbReference>
<dbReference type="OrthoDB" id="626236at2"/>
<evidence type="ECO:0000313" key="5">
    <source>
        <dbReference type="Proteomes" id="UP000266441"/>
    </source>
</evidence>
<evidence type="ECO:0000259" key="1">
    <source>
        <dbReference type="Pfam" id="PF16323"/>
    </source>
</evidence>
<dbReference type="InterPro" id="IPR032527">
    <property type="entry name" value="DUF4959"/>
</dbReference>
<feature type="domain" description="DUF4959" evidence="1">
    <location>
        <begin position="22"/>
        <end position="125"/>
    </location>
</feature>
<dbReference type="Pfam" id="PF17166">
    <property type="entry name" value="DUF5126"/>
    <property type="match status" value="1"/>
</dbReference>
<feature type="domain" description="DUF5000" evidence="2">
    <location>
        <begin position="253"/>
        <end position="401"/>
    </location>
</feature>
<name>A0A399DAV6_9BACT</name>
<dbReference type="InterPro" id="IPR033431">
    <property type="entry name" value="DUF5126"/>
</dbReference>
<dbReference type="AlphaFoldDB" id="A0A399DAV6"/>
<sequence length="405" mass="46361">MKRMKKYYIYISLFLFVILFSNCEEESIGQFPIDSISPQPVANVQVENLPGSVKLTYNLPEEEDLLYVKAIYPLSGGVEGESKTSVFSNTMLIKGFGKSQKHTIQLISVDRSRNESEPVFVEIEPLDAPIYEMLENLIIETAFGGFKLHWENPLKEDIVVSVLEKNDSTGEFNYLENFYSSEAIAANAVRGLDSVNATFGVFIRDIFDNYTDTLVVSVKPFFEQEIPKSDYKGLPFSSWFRQHPYGGGMDYMWDDIINIKGNQFYIFDGNEIMPFFTIDLGTKAKLSRFRLWQRVDYLFALHNPKLFEWYGTNDVAVANDSETLGWEENPAWIKLDSFESKRPSGGQEGDDLTAEDETYALAGEEFEFPIDAPEVRFLRFRLIKTWSGSTGVHIGELKFWGQIEN</sequence>
<protein>
    <submittedName>
        <fullName evidence="4">DUF4959 domain-containing protein</fullName>
    </submittedName>
</protein>
<dbReference type="Pfam" id="PF16323">
    <property type="entry name" value="DUF4959"/>
    <property type="match status" value="1"/>
</dbReference>
<dbReference type="EMBL" id="QWET01000001">
    <property type="protein sequence ID" value="RIH67241.1"/>
    <property type="molecule type" value="Genomic_DNA"/>
</dbReference>
<reference evidence="4 5" key="1">
    <citation type="journal article" date="2015" name="Int. J. Syst. Evol. Microbiol.">
        <title>Mariniphaga sediminis sp. nov., isolated from coastal sediment.</title>
        <authorList>
            <person name="Wang F.Q."/>
            <person name="Shen Q.Y."/>
            <person name="Chen G.J."/>
            <person name="Du Z.J."/>
        </authorList>
    </citation>
    <scope>NUCLEOTIDE SEQUENCE [LARGE SCALE GENOMIC DNA]</scope>
    <source>
        <strain evidence="4 5">SY21</strain>
    </source>
</reference>
<organism evidence="4 5">
    <name type="scientific">Mariniphaga sediminis</name>
    <dbReference type="NCBI Taxonomy" id="1628158"/>
    <lineage>
        <taxon>Bacteria</taxon>
        <taxon>Pseudomonadati</taxon>
        <taxon>Bacteroidota</taxon>
        <taxon>Bacteroidia</taxon>
        <taxon>Marinilabiliales</taxon>
        <taxon>Prolixibacteraceae</taxon>
        <taxon>Mariniphaga</taxon>
    </lineage>
</organism>
<feature type="domain" description="DUF5126" evidence="3">
    <location>
        <begin position="127"/>
        <end position="229"/>
    </location>
</feature>
<dbReference type="Gene3D" id="2.60.120.260">
    <property type="entry name" value="Galactose-binding domain-like"/>
    <property type="match status" value="1"/>
</dbReference>
<keyword evidence="5" id="KW-1185">Reference proteome</keyword>
<proteinExistence type="predicted"/>
<comment type="caution">
    <text evidence="4">The sequence shown here is derived from an EMBL/GenBank/DDBJ whole genome shotgun (WGS) entry which is preliminary data.</text>
</comment>
<accession>A0A399DAV6</accession>